<dbReference type="OrthoDB" id="1429200at2"/>
<protein>
    <submittedName>
        <fullName evidence="1">Uncharacterized protein</fullName>
    </submittedName>
</protein>
<dbReference type="Proteomes" id="UP000316778">
    <property type="component" value="Unassembled WGS sequence"/>
</dbReference>
<name>A0A562SJ42_CHIJA</name>
<organism evidence="1 2">
    <name type="scientific">Chitinophaga japonensis</name>
    <name type="common">Flexibacter japonensis</name>
    <dbReference type="NCBI Taxonomy" id="104662"/>
    <lineage>
        <taxon>Bacteria</taxon>
        <taxon>Pseudomonadati</taxon>
        <taxon>Bacteroidota</taxon>
        <taxon>Chitinophagia</taxon>
        <taxon>Chitinophagales</taxon>
        <taxon>Chitinophagaceae</taxon>
        <taxon>Chitinophaga</taxon>
    </lineage>
</organism>
<dbReference type="EMBL" id="VLLG01000008">
    <property type="protein sequence ID" value="TWI80856.1"/>
    <property type="molecule type" value="Genomic_DNA"/>
</dbReference>
<comment type="caution">
    <text evidence="1">The sequence shown here is derived from an EMBL/GenBank/DDBJ whole genome shotgun (WGS) entry which is preliminary data.</text>
</comment>
<reference evidence="1 2" key="1">
    <citation type="journal article" date="2013" name="Stand. Genomic Sci.">
        <title>Genomic Encyclopedia of Type Strains, Phase I: The one thousand microbial genomes (KMG-I) project.</title>
        <authorList>
            <person name="Kyrpides N.C."/>
            <person name="Woyke T."/>
            <person name="Eisen J.A."/>
            <person name="Garrity G."/>
            <person name="Lilburn T.G."/>
            <person name="Beck B.J."/>
            <person name="Whitman W.B."/>
            <person name="Hugenholtz P."/>
            <person name="Klenk H.P."/>
        </authorList>
    </citation>
    <scope>NUCLEOTIDE SEQUENCE [LARGE SCALE GENOMIC DNA]</scope>
    <source>
        <strain evidence="1 2">DSM 13484</strain>
    </source>
</reference>
<sequence>MARGGFHYGPRANGMGKIEMTIMYNGKTAILKSLLPLLTLVGCGIRTKLSQEELKWINPYNEGDTIIFRSDKGNLDTSIIVKKELFYPPYNPIEVHDKYLPQWGVIYYVNKHLKYHPSGYRMVTIEKKHPNNETSLSIDYQYGGDLFLNITTGSIEKYKQGKVYEFDTYSSKAPPNQPRTIFWHEDYGIIKYVTHGGAVWERINSQR</sequence>
<dbReference type="RefSeq" id="WP_145719362.1">
    <property type="nucleotide sequence ID" value="NZ_BAAAFY010000003.1"/>
</dbReference>
<evidence type="ECO:0000313" key="1">
    <source>
        <dbReference type="EMBL" id="TWI80856.1"/>
    </source>
</evidence>
<accession>A0A562SJ42</accession>
<dbReference type="AlphaFoldDB" id="A0A562SJ42"/>
<evidence type="ECO:0000313" key="2">
    <source>
        <dbReference type="Proteomes" id="UP000316778"/>
    </source>
</evidence>
<gene>
    <name evidence="1" type="ORF">LX66_5461</name>
</gene>
<keyword evidence="2" id="KW-1185">Reference proteome</keyword>
<proteinExistence type="predicted"/>